<dbReference type="Proteomes" id="UP000798662">
    <property type="component" value="Chromosome 2"/>
</dbReference>
<dbReference type="EMBL" id="CM020619">
    <property type="protein sequence ID" value="KAK1865854.1"/>
    <property type="molecule type" value="Genomic_DNA"/>
</dbReference>
<name>A0ACC3C7C0_PYRYE</name>
<evidence type="ECO:0000313" key="1">
    <source>
        <dbReference type="EMBL" id="KAK1865854.1"/>
    </source>
</evidence>
<comment type="caution">
    <text evidence="1">The sequence shown here is derived from an EMBL/GenBank/DDBJ whole genome shotgun (WGS) entry which is preliminary data.</text>
</comment>
<proteinExistence type="predicted"/>
<accession>A0ACC3C7C0</accession>
<sequence length="223" mass="23385">MAPSVFAPATAAVALLLTTALAAGATSPVAVGVTPATGVSRRGYSTCPGTKSYELTLQIDLTLPGVPPSLRAVSPVTLVAHREEYVMFKTRGVASDAIVALAERNDPSVLEAELADAQANGLVRQVFTVQPVLKDGVGEIKLRFTVKPEESYMSLVGRLSSSDGWFFGLSSPIDLCDYSGLWHPNGDWLHGSSGRPGILTVSPADGVIRYLNEPAQLGPKIGP</sequence>
<reference evidence="1" key="1">
    <citation type="submission" date="2019-11" db="EMBL/GenBank/DDBJ databases">
        <title>Nori genome reveals adaptations in red seaweeds to the harsh intertidal environment.</title>
        <authorList>
            <person name="Wang D."/>
            <person name="Mao Y."/>
        </authorList>
    </citation>
    <scope>NUCLEOTIDE SEQUENCE</scope>
    <source>
        <tissue evidence="1">Gametophyte</tissue>
    </source>
</reference>
<organism evidence="1 2">
    <name type="scientific">Pyropia yezoensis</name>
    <name type="common">Susabi-nori</name>
    <name type="synonym">Porphyra yezoensis</name>
    <dbReference type="NCBI Taxonomy" id="2788"/>
    <lineage>
        <taxon>Eukaryota</taxon>
        <taxon>Rhodophyta</taxon>
        <taxon>Bangiophyceae</taxon>
        <taxon>Bangiales</taxon>
        <taxon>Bangiaceae</taxon>
        <taxon>Pyropia</taxon>
    </lineage>
</organism>
<gene>
    <name evidence="1" type="ORF">I4F81_008377</name>
</gene>
<keyword evidence="2" id="KW-1185">Reference proteome</keyword>
<protein>
    <submittedName>
        <fullName evidence="1">Uncharacterized protein</fullName>
    </submittedName>
</protein>
<evidence type="ECO:0000313" key="2">
    <source>
        <dbReference type="Proteomes" id="UP000798662"/>
    </source>
</evidence>